<dbReference type="Proteomes" id="UP000095517">
    <property type="component" value="Unassembled WGS sequence"/>
</dbReference>
<name>A0A174BQG8_9BACE</name>
<proteinExistence type="predicted"/>
<protein>
    <submittedName>
        <fullName evidence="1">Uncharacterized protein</fullName>
    </submittedName>
</protein>
<gene>
    <name evidence="1" type="ORF">ERS852397_01240</name>
</gene>
<accession>A0A174BQG8</accession>
<sequence>MNAAFFCLECEQNHMVISSVSSSPGTNGSMRVITLLCTFTRPLPLQTGHFADKGAPPWSR</sequence>
<dbReference type="EMBL" id="CYZH01000005">
    <property type="protein sequence ID" value="CUO02833.1"/>
    <property type="molecule type" value="Genomic_DNA"/>
</dbReference>
<reference evidence="1 2" key="1">
    <citation type="submission" date="2015-09" db="EMBL/GenBank/DDBJ databases">
        <authorList>
            <consortium name="Pathogen Informatics"/>
        </authorList>
    </citation>
    <scope>NUCLEOTIDE SEQUENCE [LARGE SCALE GENOMIC DNA]</scope>
    <source>
        <strain evidence="1 2">2789STDY5608840</strain>
    </source>
</reference>
<dbReference type="AlphaFoldDB" id="A0A174BQG8"/>
<organism evidence="1 2">
    <name type="scientific">Bacteroides finegoldii</name>
    <dbReference type="NCBI Taxonomy" id="338188"/>
    <lineage>
        <taxon>Bacteria</taxon>
        <taxon>Pseudomonadati</taxon>
        <taxon>Bacteroidota</taxon>
        <taxon>Bacteroidia</taxon>
        <taxon>Bacteroidales</taxon>
        <taxon>Bacteroidaceae</taxon>
        <taxon>Bacteroides</taxon>
    </lineage>
</organism>
<evidence type="ECO:0000313" key="1">
    <source>
        <dbReference type="EMBL" id="CUO02833.1"/>
    </source>
</evidence>
<evidence type="ECO:0000313" key="2">
    <source>
        <dbReference type="Proteomes" id="UP000095517"/>
    </source>
</evidence>